<dbReference type="PANTHER" id="PTHR21248:SF12">
    <property type="entry name" value="CARDIOLIPIN SYNTHASE C"/>
    <property type="match status" value="1"/>
</dbReference>
<dbReference type="InterPro" id="IPR025202">
    <property type="entry name" value="PLD-like_dom"/>
</dbReference>
<dbReference type="Gene3D" id="3.30.870.10">
    <property type="entry name" value="Endonuclease Chain A"/>
    <property type="match status" value="2"/>
</dbReference>
<keyword evidence="8" id="KW-1185">Reference proteome</keyword>
<proteinExistence type="predicted"/>
<evidence type="ECO:0000313" key="7">
    <source>
        <dbReference type="EMBL" id="SEG49864.1"/>
    </source>
</evidence>
<accession>A0A1H6ANV7</accession>
<dbReference type="GO" id="GO:0005576">
    <property type="term" value="C:extracellular region"/>
    <property type="evidence" value="ECO:0007669"/>
    <property type="project" value="UniProtKB-SubCell"/>
</dbReference>
<dbReference type="PANTHER" id="PTHR21248">
    <property type="entry name" value="CARDIOLIPIN SYNTHASE"/>
    <property type="match status" value="1"/>
</dbReference>
<evidence type="ECO:0000313" key="8">
    <source>
        <dbReference type="Proteomes" id="UP000236752"/>
    </source>
</evidence>
<dbReference type="OrthoDB" id="8828485at2"/>
<organism evidence="7 8">
    <name type="scientific">Thalassococcus halodurans</name>
    <dbReference type="NCBI Taxonomy" id="373675"/>
    <lineage>
        <taxon>Bacteria</taxon>
        <taxon>Pseudomonadati</taxon>
        <taxon>Pseudomonadota</taxon>
        <taxon>Alphaproteobacteria</taxon>
        <taxon>Rhodobacterales</taxon>
        <taxon>Roseobacteraceae</taxon>
        <taxon>Thalassococcus</taxon>
    </lineage>
</organism>
<keyword evidence="4" id="KW-0964">Secreted</keyword>
<dbReference type="PROSITE" id="PS50035">
    <property type="entry name" value="PLD"/>
    <property type="match status" value="2"/>
</dbReference>
<evidence type="ECO:0000256" key="2">
    <source>
        <dbReference type="ARBA" id="ARBA00004613"/>
    </source>
</evidence>
<protein>
    <recommendedName>
        <fullName evidence="3">Phospholipase D</fullName>
    </recommendedName>
    <alternativeName>
        <fullName evidence="5">Choline phosphatase</fullName>
    </alternativeName>
</protein>
<dbReference type="CDD" id="cd09105">
    <property type="entry name" value="PLDc_vPLD1_2_like_2"/>
    <property type="match status" value="1"/>
</dbReference>
<evidence type="ECO:0000256" key="5">
    <source>
        <dbReference type="ARBA" id="ARBA00029594"/>
    </source>
</evidence>
<dbReference type="GO" id="GO:0032049">
    <property type="term" value="P:cardiolipin biosynthetic process"/>
    <property type="evidence" value="ECO:0007669"/>
    <property type="project" value="UniProtKB-ARBA"/>
</dbReference>
<dbReference type="RefSeq" id="WP_103911349.1">
    <property type="nucleotide sequence ID" value="NZ_FNUZ01000005.1"/>
</dbReference>
<evidence type="ECO:0000256" key="3">
    <source>
        <dbReference type="ARBA" id="ARBA00018392"/>
    </source>
</evidence>
<sequence>MAITPLITAAEAYPALEQLAANAEQELILSFRIFDHKTPIMSPDLLERGLNTWADLIHWVARKGVVIRIILSDFDPVFTPQLHRSAWLHATGFADGIEGDVQILCAPHHQKVGKAWTTLLWPMIRRRMRILRDADSNRLTPVQREVLQSGPMLRPATLHQKCAVADGEHCIIGGIDVNPRRYDDNDHQGDAEQTWHDVSLQIDGRFADALRSHLIDTWNAALEHGQARSVGDKAFPIKLTNRPQTTEDLRLLRTMSLPRDGAFAFGPRHHITENEDVLIKELRSAKDHIYIETQFLRHKPVADAILAAGRASPVLQLIIVMPPEPERILFDGHTGWDARHAHALQSRLLHRLRDAFGDRLALISPAQAERAPEDMNGELEAAGPVYVHSKVTLIDGRLGIVGSANLNGRSLRWDTEASVAFTDPDLIQTIQSRLARKWLGIDGDLPDVTRATVWNEAAQKNAALSPEERAGFVLPYPLTRARKFSRLMPILPNDMF</sequence>
<evidence type="ECO:0000256" key="4">
    <source>
        <dbReference type="ARBA" id="ARBA00022525"/>
    </source>
</evidence>
<dbReference type="Proteomes" id="UP000236752">
    <property type="component" value="Unassembled WGS sequence"/>
</dbReference>
<dbReference type="SUPFAM" id="SSF56024">
    <property type="entry name" value="Phospholipase D/nuclease"/>
    <property type="match status" value="2"/>
</dbReference>
<gene>
    <name evidence="7" type="ORF">SAMN04488045_3043</name>
</gene>
<dbReference type="AlphaFoldDB" id="A0A1H6ANV7"/>
<dbReference type="EMBL" id="FNUZ01000005">
    <property type="protein sequence ID" value="SEG49864.1"/>
    <property type="molecule type" value="Genomic_DNA"/>
</dbReference>
<dbReference type="GO" id="GO:0030572">
    <property type="term" value="F:phosphatidyltransferase activity"/>
    <property type="evidence" value="ECO:0007669"/>
    <property type="project" value="UniProtKB-ARBA"/>
</dbReference>
<reference evidence="7 8" key="1">
    <citation type="submission" date="2016-10" db="EMBL/GenBank/DDBJ databases">
        <authorList>
            <person name="de Groot N.N."/>
        </authorList>
    </citation>
    <scope>NUCLEOTIDE SEQUENCE [LARGE SCALE GENOMIC DNA]</scope>
    <source>
        <strain evidence="7 8">DSM 26915</strain>
    </source>
</reference>
<comment type="function">
    <text evidence="1">Could be a virulence factor.</text>
</comment>
<dbReference type="SMART" id="SM00155">
    <property type="entry name" value="PLDc"/>
    <property type="match status" value="2"/>
</dbReference>
<evidence type="ECO:0000259" key="6">
    <source>
        <dbReference type="PROSITE" id="PS50035"/>
    </source>
</evidence>
<dbReference type="InterPro" id="IPR001736">
    <property type="entry name" value="PLipase_D/transphosphatidylase"/>
</dbReference>
<feature type="domain" description="PLD phosphodiesterase" evidence="6">
    <location>
        <begin position="383"/>
        <end position="410"/>
    </location>
</feature>
<evidence type="ECO:0000256" key="1">
    <source>
        <dbReference type="ARBA" id="ARBA00003145"/>
    </source>
</evidence>
<name>A0A1H6ANV7_9RHOB</name>
<dbReference type="Pfam" id="PF13091">
    <property type="entry name" value="PLDc_2"/>
    <property type="match status" value="1"/>
</dbReference>
<feature type="domain" description="PLD phosphodiesterase" evidence="6">
    <location>
        <begin position="154"/>
        <end position="181"/>
    </location>
</feature>
<comment type="subcellular location">
    <subcellularLocation>
        <location evidence="2">Secreted</location>
    </subcellularLocation>
</comment>